<dbReference type="FunFam" id="3.40.50.720:FF:000084">
    <property type="entry name" value="Short-chain dehydrogenase reductase"/>
    <property type="match status" value="1"/>
</dbReference>
<dbReference type="Gene3D" id="3.40.50.720">
    <property type="entry name" value="NAD(P)-binding Rossmann-like Domain"/>
    <property type="match status" value="1"/>
</dbReference>
<dbReference type="PANTHER" id="PTHR24321:SF8">
    <property type="entry name" value="ESTRADIOL 17-BETA-DEHYDROGENASE 8-RELATED"/>
    <property type="match status" value="1"/>
</dbReference>
<dbReference type="SUPFAM" id="SSF51735">
    <property type="entry name" value="NAD(P)-binding Rossmann-fold domains"/>
    <property type="match status" value="1"/>
</dbReference>
<comment type="caution">
    <text evidence="3">The sequence shown here is derived from an EMBL/GenBank/DDBJ whole genome shotgun (WGS) entry which is preliminary data.</text>
</comment>
<dbReference type="NCBIfam" id="NF005559">
    <property type="entry name" value="PRK07231.1"/>
    <property type="match status" value="1"/>
</dbReference>
<keyword evidence="4" id="KW-1185">Reference proteome</keyword>
<accession>A0A853DIL6</accession>
<dbReference type="EMBL" id="JACCFW010000001">
    <property type="protein sequence ID" value="NYJ74874.1"/>
    <property type="molecule type" value="Genomic_DNA"/>
</dbReference>
<keyword evidence="2" id="KW-0560">Oxidoreductase</keyword>
<dbReference type="InterPro" id="IPR002347">
    <property type="entry name" value="SDR_fam"/>
</dbReference>
<dbReference type="PANTHER" id="PTHR24321">
    <property type="entry name" value="DEHYDROGENASES, SHORT CHAIN"/>
    <property type="match status" value="1"/>
</dbReference>
<dbReference type="GO" id="GO:0016491">
    <property type="term" value="F:oxidoreductase activity"/>
    <property type="evidence" value="ECO:0007669"/>
    <property type="project" value="UniProtKB-KW"/>
</dbReference>
<dbReference type="Proteomes" id="UP000571817">
    <property type="component" value="Unassembled WGS sequence"/>
</dbReference>
<dbReference type="PROSITE" id="PS00061">
    <property type="entry name" value="ADH_SHORT"/>
    <property type="match status" value="1"/>
</dbReference>
<sequence length="268" mass="27897">MTENLQHKTAIVTGSGNGIGRAIATALGAAGARVMVSDVLVDDGERTVREIIDNGGEAAFTAADVSDADQAQALVRTTVERFGSLDILVNNAGVGGGKLRLHEIEPADFDRVIDVNLRGTFLCTKYALHHFLEQGSGCVVNTASTYGLIGAPNAAAYCASKAAIINLTRQLAVDYGHDGLRFNAICPGYIDTGLGRRGPQLSPEEFDAATAIREKAAGMQPLGRQAQPSEVANLAVFLASDSASFMTGSIVTVDGGCTTTFNYGEASN</sequence>
<dbReference type="PRINTS" id="PR00080">
    <property type="entry name" value="SDRFAMILY"/>
</dbReference>
<proteinExistence type="inferred from homology"/>
<reference evidence="3 4" key="1">
    <citation type="submission" date="2020-07" db="EMBL/GenBank/DDBJ databases">
        <title>Sequencing the genomes of 1000 actinobacteria strains.</title>
        <authorList>
            <person name="Klenk H.-P."/>
        </authorList>
    </citation>
    <scope>NUCLEOTIDE SEQUENCE [LARGE SCALE GENOMIC DNA]</scope>
    <source>
        <strain evidence="3 4">DSM 29531</strain>
    </source>
</reference>
<dbReference type="InterPro" id="IPR036291">
    <property type="entry name" value="NAD(P)-bd_dom_sf"/>
</dbReference>
<protein>
    <submittedName>
        <fullName evidence="3">NAD(P)-dependent dehydrogenase (Short-subunit alcohol dehydrogenase family)</fullName>
    </submittedName>
</protein>
<gene>
    <name evidence="3" type="ORF">HNR15_001837</name>
</gene>
<dbReference type="Pfam" id="PF13561">
    <property type="entry name" value="adh_short_C2"/>
    <property type="match status" value="1"/>
</dbReference>
<evidence type="ECO:0000256" key="2">
    <source>
        <dbReference type="ARBA" id="ARBA00023002"/>
    </source>
</evidence>
<evidence type="ECO:0000313" key="3">
    <source>
        <dbReference type="EMBL" id="NYJ74874.1"/>
    </source>
</evidence>
<evidence type="ECO:0000313" key="4">
    <source>
        <dbReference type="Proteomes" id="UP000571817"/>
    </source>
</evidence>
<evidence type="ECO:0000256" key="1">
    <source>
        <dbReference type="ARBA" id="ARBA00006484"/>
    </source>
</evidence>
<dbReference type="PRINTS" id="PR00081">
    <property type="entry name" value="GDHRDH"/>
</dbReference>
<dbReference type="AlphaFoldDB" id="A0A853DIL6"/>
<dbReference type="InterPro" id="IPR020904">
    <property type="entry name" value="Sc_DH/Rdtase_CS"/>
</dbReference>
<comment type="similarity">
    <text evidence="1">Belongs to the short-chain dehydrogenases/reductases (SDR) family.</text>
</comment>
<dbReference type="RefSeq" id="WP_179481106.1">
    <property type="nucleotide sequence ID" value="NZ_JACCFW010000001.1"/>
</dbReference>
<organism evidence="3 4">
    <name type="scientific">Allobranchiibius huperziae</name>
    <dbReference type="NCBI Taxonomy" id="1874116"/>
    <lineage>
        <taxon>Bacteria</taxon>
        <taxon>Bacillati</taxon>
        <taxon>Actinomycetota</taxon>
        <taxon>Actinomycetes</taxon>
        <taxon>Micrococcales</taxon>
        <taxon>Dermacoccaceae</taxon>
        <taxon>Allobranchiibius</taxon>
    </lineage>
</organism>
<name>A0A853DIL6_9MICO</name>